<protein>
    <submittedName>
        <fullName evidence="2">Fructose-6-phosphate aldolase</fullName>
    </submittedName>
</protein>
<evidence type="ECO:0000313" key="2">
    <source>
        <dbReference type="EMBL" id="GAA2988187.1"/>
    </source>
</evidence>
<gene>
    <name evidence="2" type="primary">fsa</name>
    <name evidence="2" type="ORF">GCM10017559_05060</name>
</gene>
<organism evidence="2 3">
    <name type="scientific">Streptosporangium longisporum</name>
    <dbReference type="NCBI Taxonomy" id="46187"/>
    <lineage>
        <taxon>Bacteria</taxon>
        <taxon>Bacillati</taxon>
        <taxon>Actinomycetota</taxon>
        <taxon>Actinomycetes</taxon>
        <taxon>Streptosporangiales</taxon>
        <taxon>Streptosporangiaceae</taxon>
        <taxon>Streptosporangium</taxon>
    </lineage>
</organism>
<dbReference type="PANTHER" id="PTHR10683:SF40">
    <property type="entry name" value="FRUCTOSE-6-PHOSPHATE ALDOLASE 1-RELATED"/>
    <property type="match status" value="1"/>
</dbReference>
<dbReference type="InterPro" id="IPR001585">
    <property type="entry name" value="TAL/FSA"/>
</dbReference>
<dbReference type="Gene3D" id="3.20.20.70">
    <property type="entry name" value="Aldolase class I"/>
    <property type="match status" value="1"/>
</dbReference>
<dbReference type="SUPFAM" id="SSF51569">
    <property type="entry name" value="Aldolase"/>
    <property type="match status" value="1"/>
</dbReference>
<dbReference type="PANTHER" id="PTHR10683">
    <property type="entry name" value="TRANSALDOLASE"/>
    <property type="match status" value="1"/>
</dbReference>
<keyword evidence="1" id="KW-0704">Schiff base</keyword>
<reference evidence="2 3" key="1">
    <citation type="journal article" date="2019" name="Int. J. Syst. Evol. Microbiol.">
        <title>The Global Catalogue of Microorganisms (GCM) 10K type strain sequencing project: providing services to taxonomists for standard genome sequencing and annotation.</title>
        <authorList>
            <consortium name="The Broad Institute Genomics Platform"/>
            <consortium name="The Broad Institute Genome Sequencing Center for Infectious Disease"/>
            <person name="Wu L."/>
            <person name="Ma J."/>
        </authorList>
    </citation>
    <scope>NUCLEOTIDE SEQUENCE [LARGE SCALE GENOMIC DNA]</scope>
    <source>
        <strain evidence="2 3">JCM 3106</strain>
    </source>
</reference>
<keyword evidence="3" id="KW-1185">Reference proteome</keyword>
<dbReference type="InterPro" id="IPR013785">
    <property type="entry name" value="Aldolase_TIM"/>
</dbReference>
<comment type="caution">
    <text evidence="2">The sequence shown here is derived from an EMBL/GenBank/DDBJ whole genome shotgun (WGS) entry which is preliminary data.</text>
</comment>
<dbReference type="RefSeq" id="WP_344887525.1">
    <property type="nucleotide sequence ID" value="NZ_BAAAWD010000002.1"/>
</dbReference>
<proteinExistence type="predicted"/>
<sequence length="214" mass="22127">MALYVDSAERSAVEPLLATGLFAGVTTNPALLARAGLTQADLPAVFTWATAAGAKQVFMQTLGTTAEEILAAGRGIRDLGPQAIVKIPATREGLGAARVLADEDVPILVTAVHHATQALFADAVGARFIAPYVGRMTDQGRDGVAETIQMHQVLSGSGTRVLAASLRDREDVAALAAAGVPDFALSAPLCEALLADEPTLAAADRFETIAARRN</sequence>
<accession>A0ABN3XQY9</accession>
<evidence type="ECO:0000256" key="1">
    <source>
        <dbReference type="ARBA" id="ARBA00023270"/>
    </source>
</evidence>
<dbReference type="EMBL" id="BAAAWD010000002">
    <property type="protein sequence ID" value="GAA2988187.1"/>
    <property type="molecule type" value="Genomic_DNA"/>
</dbReference>
<evidence type="ECO:0000313" key="3">
    <source>
        <dbReference type="Proteomes" id="UP001499930"/>
    </source>
</evidence>
<dbReference type="PROSITE" id="PS00958">
    <property type="entry name" value="TRANSALDOLASE_2"/>
    <property type="match status" value="1"/>
</dbReference>
<name>A0ABN3XQY9_9ACTN</name>
<dbReference type="Proteomes" id="UP001499930">
    <property type="component" value="Unassembled WGS sequence"/>
</dbReference>
<dbReference type="Pfam" id="PF00923">
    <property type="entry name" value="TAL_FSA"/>
    <property type="match status" value="1"/>
</dbReference>
<dbReference type="PROSITE" id="PS01054">
    <property type="entry name" value="TRANSALDOLASE_1"/>
    <property type="match status" value="1"/>
</dbReference>
<dbReference type="InterPro" id="IPR018225">
    <property type="entry name" value="Transaldolase_AS"/>
</dbReference>